<evidence type="ECO:0000313" key="2">
    <source>
        <dbReference type="EMBL" id="QPH53721.1"/>
    </source>
</evidence>
<feature type="transmembrane region" description="Helical" evidence="1">
    <location>
        <begin position="7"/>
        <end position="26"/>
    </location>
</feature>
<reference evidence="2 3" key="1">
    <citation type="submission" date="2020-11" db="EMBL/GenBank/DDBJ databases">
        <title>Description of Pontivivens ytuae sp. nov. isolated from deep sea sediment of Mariana Trench.</title>
        <authorList>
            <person name="Wang Z."/>
            <person name="Sun Q.-L."/>
            <person name="Xu X.-D."/>
            <person name="Tang Y.-Z."/>
            <person name="Zhang J."/>
        </authorList>
    </citation>
    <scope>NUCLEOTIDE SEQUENCE [LARGE SCALE GENOMIC DNA]</scope>
    <source>
        <strain evidence="2 3">MT2928</strain>
    </source>
</reference>
<dbReference type="KEGG" id="poz:I0K15_18380"/>
<protein>
    <submittedName>
        <fullName evidence="2">Uncharacterized protein</fullName>
    </submittedName>
</protein>
<keyword evidence="1" id="KW-1133">Transmembrane helix</keyword>
<evidence type="ECO:0000313" key="3">
    <source>
        <dbReference type="Proteomes" id="UP000594800"/>
    </source>
</evidence>
<dbReference type="RefSeq" id="WP_196102930.1">
    <property type="nucleotide sequence ID" value="NZ_CP064942.1"/>
</dbReference>
<accession>A0A7S9QD29</accession>
<dbReference type="Proteomes" id="UP000594800">
    <property type="component" value="Chromosome"/>
</dbReference>
<proteinExistence type="predicted"/>
<dbReference type="EMBL" id="CP064942">
    <property type="protein sequence ID" value="QPH53721.1"/>
    <property type="molecule type" value="Genomic_DNA"/>
</dbReference>
<sequence length="84" mass="9488">MRHYWGATIIAAVIYFILSFLSDVWFTRTTSTNLALLLTAGVKAGIFAVIFHYVHGFIAGFFGLYETDPELDAPKREREEEAAE</sequence>
<name>A0A7S9QD29_9RHOB</name>
<evidence type="ECO:0000256" key="1">
    <source>
        <dbReference type="SAM" id="Phobius"/>
    </source>
</evidence>
<keyword evidence="1" id="KW-0472">Membrane</keyword>
<keyword evidence="1" id="KW-0812">Transmembrane</keyword>
<gene>
    <name evidence="2" type="ORF">I0K15_18380</name>
</gene>
<keyword evidence="3" id="KW-1185">Reference proteome</keyword>
<organism evidence="2 3">
    <name type="scientific">Pontivivens ytuae</name>
    <dbReference type="NCBI Taxonomy" id="2789856"/>
    <lineage>
        <taxon>Bacteria</taxon>
        <taxon>Pseudomonadati</taxon>
        <taxon>Pseudomonadota</taxon>
        <taxon>Alphaproteobacteria</taxon>
        <taxon>Rhodobacterales</taxon>
        <taxon>Paracoccaceae</taxon>
        <taxon>Pontivivens</taxon>
    </lineage>
</organism>
<dbReference type="AlphaFoldDB" id="A0A7S9QD29"/>